<keyword evidence="3" id="KW-1185">Reference proteome</keyword>
<feature type="compositionally biased region" description="Acidic residues" evidence="1">
    <location>
        <begin position="349"/>
        <end position="394"/>
    </location>
</feature>
<evidence type="ECO:0000256" key="1">
    <source>
        <dbReference type="SAM" id="MobiDB-lite"/>
    </source>
</evidence>
<evidence type="ECO:0000313" key="3">
    <source>
        <dbReference type="Proteomes" id="UP000765509"/>
    </source>
</evidence>
<dbReference type="Proteomes" id="UP000765509">
    <property type="component" value="Unassembled WGS sequence"/>
</dbReference>
<sequence length="420" mass="48109">MPEGFEPTKNAFSTHIKALWGLVYQDSIPVVPDYSLLKEFNTRFSFPDEITETMQNPNTTPLVPENEILTLKGVKPGKKKIARGIINLNSFFIKYVLALLAKIGIRRWAPDLNDADDSLYNEACRISAIQTFRQLAAGGAYEYMNVNLKFLNNLQLLEATYNHIVYFTLAKRYKQELKETVRNLLYTFGVAQKFPRRYLEILKNVDAHSNDERIPGSQKYYIKTLPCRSHNANLVMQRVDEEIIKSVQDSGKTSSQRERIIPHEPLKSVGTQIPKGLPIDFYNPSWFNSCSAGQKTITADAFNVAFLPNASQSLRGAQHPDERLGDRKFTNKYWDQLIEPYDISHEIPNEEELDETDEETYDNFEVGSSEDESDEEEEVQEVEESNQLCDEDTPMAEAPEADYFNTGSSHLAFENKWSGW</sequence>
<reference evidence="2" key="1">
    <citation type="submission" date="2021-03" db="EMBL/GenBank/DDBJ databases">
        <title>Draft genome sequence of rust myrtle Austropuccinia psidii MF-1, a brazilian biotype.</title>
        <authorList>
            <person name="Quecine M.C."/>
            <person name="Pachon D.M.R."/>
            <person name="Bonatelli M.L."/>
            <person name="Correr F.H."/>
            <person name="Franceschini L.M."/>
            <person name="Leite T.F."/>
            <person name="Margarido G.R.A."/>
            <person name="Almeida C.A."/>
            <person name="Ferrarezi J.A."/>
            <person name="Labate C.A."/>
        </authorList>
    </citation>
    <scope>NUCLEOTIDE SEQUENCE</scope>
    <source>
        <strain evidence="2">MF-1</strain>
    </source>
</reference>
<evidence type="ECO:0000313" key="2">
    <source>
        <dbReference type="EMBL" id="MBW0502373.1"/>
    </source>
</evidence>
<feature type="region of interest" description="Disordered" evidence="1">
    <location>
        <begin position="343"/>
        <end position="403"/>
    </location>
</feature>
<accession>A0A9Q3HEF3</accession>
<comment type="caution">
    <text evidence="2">The sequence shown here is derived from an EMBL/GenBank/DDBJ whole genome shotgun (WGS) entry which is preliminary data.</text>
</comment>
<protein>
    <submittedName>
        <fullName evidence="2">Uncharacterized protein</fullName>
    </submittedName>
</protein>
<gene>
    <name evidence="2" type="ORF">O181_042088</name>
</gene>
<proteinExistence type="predicted"/>
<dbReference type="AlphaFoldDB" id="A0A9Q3HEF3"/>
<dbReference type="OrthoDB" id="2506864at2759"/>
<organism evidence="2 3">
    <name type="scientific">Austropuccinia psidii MF-1</name>
    <dbReference type="NCBI Taxonomy" id="1389203"/>
    <lineage>
        <taxon>Eukaryota</taxon>
        <taxon>Fungi</taxon>
        <taxon>Dikarya</taxon>
        <taxon>Basidiomycota</taxon>
        <taxon>Pucciniomycotina</taxon>
        <taxon>Pucciniomycetes</taxon>
        <taxon>Pucciniales</taxon>
        <taxon>Sphaerophragmiaceae</taxon>
        <taxon>Austropuccinia</taxon>
    </lineage>
</organism>
<dbReference type="EMBL" id="AVOT02016788">
    <property type="protein sequence ID" value="MBW0502373.1"/>
    <property type="molecule type" value="Genomic_DNA"/>
</dbReference>
<name>A0A9Q3HEF3_9BASI</name>